<reference evidence="5" key="1">
    <citation type="submission" date="2021-05" db="EMBL/GenBank/DDBJ databases">
        <title>The genome of the haptophyte Pavlova lutheri (Diacronema luteri, Pavlovales) - a model for lipid biosynthesis in eukaryotic algae.</title>
        <authorList>
            <person name="Hulatt C.J."/>
            <person name="Posewitz M.C."/>
        </authorList>
    </citation>
    <scope>NUCLEOTIDE SEQUENCE</scope>
    <source>
        <strain evidence="5">NIVA-4/92</strain>
    </source>
</reference>
<dbReference type="SUPFAM" id="SSF53335">
    <property type="entry name" value="S-adenosyl-L-methionine-dependent methyltransferases"/>
    <property type="match status" value="1"/>
</dbReference>
<dbReference type="Pfam" id="PF08241">
    <property type="entry name" value="Methyltransf_11"/>
    <property type="match status" value="1"/>
</dbReference>
<gene>
    <name evidence="5" type="ORF">KFE25_002593</name>
</gene>
<dbReference type="InterPro" id="IPR013216">
    <property type="entry name" value="Methyltransf_11"/>
</dbReference>
<dbReference type="PANTHER" id="PTHR12176">
    <property type="entry name" value="SAM-DEPENDENT METHYLTRANSFERASE SUPERFAMILY PROTEIN"/>
    <property type="match status" value="1"/>
</dbReference>
<dbReference type="Proteomes" id="UP000751190">
    <property type="component" value="Unassembled WGS sequence"/>
</dbReference>
<dbReference type="InterPro" id="IPR051419">
    <property type="entry name" value="Lys/N-term_MeTrsfase_sf"/>
</dbReference>
<evidence type="ECO:0000256" key="3">
    <source>
        <dbReference type="ARBA" id="ARBA00022679"/>
    </source>
</evidence>
<evidence type="ECO:0000256" key="1">
    <source>
        <dbReference type="ARBA" id="ARBA00008361"/>
    </source>
</evidence>
<dbReference type="Gene3D" id="3.40.50.150">
    <property type="entry name" value="Vaccinia Virus protein VP39"/>
    <property type="match status" value="1"/>
</dbReference>
<keyword evidence="6" id="KW-1185">Reference proteome</keyword>
<evidence type="ECO:0000313" key="5">
    <source>
        <dbReference type="EMBL" id="KAG8465286.1"/>
    </source>
</evidence>
<evidence type="ECO:0000256" key="2">
    <source>
        <dbReference type="ARBA" id="ARBA00022603"/>
    </source>
</evidence>
<name>A0A8J5XHE4_DIALT</name>
<dbReference type="InterPro" id="IPR029063">
    <property type="entry name" value="SAM-dependent_MTases_sf"/>
</dbReference>
<dbReference type="GO" id="GO:0032259">
    <property type="term" value="P:methylation"/>
    <property type="evidence" value="ECO:0007669"/>
    <property type="project" value="UniProtKB-KW"/>
</dbReference>
<evidence type="ECO:0000259" key="4">
    <source>
        <dbReference type="Pfam" id="PF08241"/>
    </source>
</evidence>
<dbReference type="EMBL" id="JAGTXO010000010">
    <property type="protein sequence ID" value="KAG8465286.1"/>
    <property type="molecule type" value="Genomic_DNA"/>
</dbReference>
<feature type="domain" description="Methyltransferase type 11" evidence="4">
    <location>
        <begin position="49"/>
        <end position="149"/>
    </location>
</feature>
<dbReference type="OrthoDB" id="411785at2759"/>
<accession>A0A8J5XHE4</accession>
<sequence length="218" mass="24223">MARYAEKHYWDERYTYDPEPFDWFQRYSTCGAFRDAVRECVKKSDQVLLVGAGTSRLAEEMYADGFSNLFNLDISRVACKLLDERYERAGGLPIDNRVGDAQALSFNDGSFDAIIDKGTLDALLCADPAAGHAMLAEISRVLRSSGGCFVHVTDCPPDKRLPLLQNARLRWKLHRHVALPRPLLVHHLPVAKAAAGDGDGADAASHHMYVLKRTAALH</sequence>
<dbReference type="OMA" id="VRMPHLS"/>
<protein>
    <recommendedName>
        <fullName evidence="4">Methyltransferase type 11 domain-containing protein</fullName>
    </recommendedName>
</protein>
<dbReference type="AlphaFoldDB" id="A0A8J5XHE4"/>
<keyword evidence="3" id="KW-0808">Transferase</keyword>
<dbReference type="PANTHER" id="PTHR12176:SF79">
    <property type="entry name" value="METHYLTRANSFERASE TYPE 11 DOMAIN-CONTAINING PROTEIN"/>
    <property type="match status" value="1"/>
</dbReference>
<evidence type="ECO:0000313" key="6">
    <source>
        <dbReference type="Proteomes" id="UP000751190"/>
    </source>
</evidence>
<proteinExistence type="inferred from homology"/>
<organism evidence="5 6">
    <name type="scientific">Diacronema lutheri</name>
    <name type="common">Unicellular marine alga</name>
    <name type="synonym">Monochrysis lutheri</name>
    <dbReference type="NCBI Taxonomy" id="2081491"/>
    <lineage>
        <taxon>Eukaryota</taxon>
        <taxon>Haptista</taxon>
        <taxon>Haptophyta</taxon>
        <taxon>Pavlovophyceae</taxon>
        <taxon>Pavlovales</taxon>
        <taxon>Pavlovaceae</taxon>
        <taxon>Diacronema</taxon>
    </lineage>
</organism>
<keyword evidence="2" id="KW-0489">Methyltransferase</keyword>
<dbReference type="GO" id="GO:0008757">
    <property type="term" value="F:S-adenosylmethionine-dependent methyltransferase activity"/>
    <property type="evidence" value="ECO:0007669"/>
    <property type="project" value="InterPro"/>
</dbReference>
<dbReference type="CDD" id="cd02440">
    <property type="entry name" value="AdoMet_MTases"/>
    <property type="match status" value="1"/>
</dbReference>
<comment type="similarity">
    <text evidence="1">Belongs to the methyltransferase superfamily.</text>
</comment>
<comment type="caution">
    <text evidence="5">The sequence shown here is derived from an EMBL/GenBank/DDBJ whole genome shotgun (WGS) entry which is preliminary data.</text>
</comment>